<keyword evidence="19" id="KW-1185">Reference proteome</keyword>
<accession>A0A7K7MQF2</accession>
<evidence type="ECO:0000256" key="8">
    <source>
        <dbReference type="ARBA" id="ARBA00023018"/>
    </source>
</evidence>
<evidence type="ECO:0000256" key="15">
    <source>
        <dbReference type="ARBA" id="ARBA00037838"/>
    </source>
</evidence>
<organism evidence="18 19">
    <name type="scientific">Brachypodius melanocephalos</name>
    <name type="common">black-headed bulbul</name>
    <dbReference type="NCBI Taxonomy" id="3235156"/>
    <lineage>
        <taxon>Eukaryota</taxon>
        <taxon>Metazoa</taxon>
        <taxon>Chordata</taxon>
        <taxon>Craniata</taxon>
        <taxon>Vertebrata</taxon>
        <taxon>Euteleostomi</taxon>
        <taxon>Archelosauria</taxon>
        <taxon>Archosauria</taxon>
        <taxon>Dinosauria</taxon>
        <taxon>Saurischia</taxon>
        <taxon>Theropoda</taxon>
        <taxon>Coelurosauria</taxon>
        <taxon>Aves</taxon>
        <taxon>Neognathae</taxon>
        <taxon>Neoaves</taxon>
        <taxon>Telluraves</taxon>
        <taxon>Australaves</taxon>
        <taxon>Passeriformes</taxon>
        <taxon>Sylvioidea</taxon>
        <taxon>Pycnonotidae</taxon>
        <taxon>Brachypodius</taxon>
    </lineage>
</organism>
<evidence type="ECO:0000313" key="18">
    <source>
        <dbReference type="EMBL" id="NWZ45125.1"/>
    </source>
</evidence>
<dbReference type="GO" id="GO:0033162">
    <property type="term" value="C:melanosome membrane"/>
    <property type="evidence" value="ECO:0007669"/>
    <property type="project" value="UniProtKB-SubCell"/>
</dbReference>
<reference evidence="18 19" key="1">
    <citation type="submission" date="2019-09" db="EMBL/GenBank/DDBJ databases">
        <title>Bird 10,000 Genomes (B10K) Project - Family phase.</title>
        <authorList>
            <person name="Zhang G."/>
        </authorList>
    </citation>
    <scope>NUCLEOTIDE SEQUENCE [LARGE SCALE GENOMIC DNA]</scope>
    <source>
        <strain evidence="18">OUT-0037</strain>
        <tissue evidence="18">Liver</tissue>
    </source>
</reference>
<keyword evidence="11" id="KW-0539">Nucleus</keyword>
<evidence type="ECO:0000256" key="12">
    <source>
        <dbReference type="ARBA" id="ARBA00023329"/>
    </source>
</evidence>
<dbReference type="GO" id="GO:0030672">
    <property type="term" value="C:synaptic vesicle membrane"/>
    <property type="evidence" value="ECO:0007669"/>
    <property type="project" value="UniProtKB-SubCell"/>
</dbReference>
<feature type="non-terminal residue" evidence="18">
    <location>
        <position position="308"/>
    </location>
</feature>
<evidence type="ECO:0000256" key="10">
    <source>
        <dbReference type="ARBA" id="ARBA00023136"/>
    </source>
</evidence>
<dbReference type="InterPro" id="IPR007531">
    <property type="entry name" value="Dysbindin"/>
</dbReference>
<evidence type="ECO:0000256" key="1">
    <source>
        <dbReference type="ARBA" id="ARBA00004123"/>
    </source>
</evidence>
<dbReference type="GO" id="GO:0005886">
    <property type="term" value="C:plasma membrane"/>
    <property type="evidence" value="ECO:0007669"/>
    <property type="project" value="TreeGrafter"/>
</dbReference>
<dbReference type="GO" id="GO:0005783">
    <property type="term" value="C:endoplasmic reticulum"/>
    <property type="evidence" value="ECO:0007669"/>
    <property type="project" value="UniProtKB-SubCell"/>
</dbReference>
<dbReference type="GO" id="GO:0048490">
    <property type="term" value="P:anterograde synaptic vesicle transport"/>
    <property type="evidence" value="ECO:0007669"/>
    <property type="project" value="TreeGrafter"/>
</dbReference>
<evidence type="ECO:0000256" key="4">
    <source>
        <dbReference type="ARBA" id="ARBA00008686"/>
    </source>
</evidence>
<dbReference type="GO" id="GO:0010008">
    <property type="term" value="C:endosome membrane"/>
    <property type="evidence" value="ECO:0007669"/>
    <property type="project" value="UniProtKB-SubCell"/>
</dbReference>
<comment type="subcellular location">
    <subcellularLocation>
        <location evidence="15">Cytoplasmic vesicle</location>
        <location evidence="15">Secretory vesicle</location>
        <location evidence="15">Synaptic vesicle membrane</location>
        <topology evidence="15">Peripheral membrane protein</topology>
        <orientation evidence="15">Cytoplasmic side</orientation>
    </subcellularLocation>
    <subcellularLocation>
        <location evidence="3">Endoplasmic reticulum</location>
    </subcellularLocation>
    <subcellularLocation>
        <location evidence="2">Endosome membrane</location>
        <topology evidence="2">Peripheral membrane protein</topology>
        <orientation evidence="2">Cytoplasmic side</orientation>
    </subcellularLocation>
    <subcellularLocation>
        <location evidence="14">Melanosome membrane</location>
        <topology evidence="14">Peripheral membrane protein</topology>
        <orientation evidence="14">Cytoplasmic side</orientation>
    </subcellularLocation>
    <subcellularLocation>
        <location evidence="1">Nucleus</location>
    </subcellularLocation>
    <subcellularLocation>
        <location evidence="13">Postsynaptic density</location>
    </subcellularLocation>
</comment>
<evidence type="ECO:0000256" key="16">
    <source>
        <dbReference type="SAM" id="Coils"/>
    </source>
</evidence>
<keyword evidence="5" id="KW-0963">Cytoplasm</keyword>
<dbReference type="AlphaFoldDB" id="A0A7K7MQF2"/>
<feature type="non-terminal residue" evidence="18">
    <location>
        <position position="1"/>
    </location>
</feature>
<evidence type="ECO:0000256" key="5">
    <source>
        <dbReference type="ARBA" id="ARBA00022490"/>
    </source>
</evidence>
<keyword evidence="7" id="KW-0256">Endoplasmic reticulum</keyword>
<evidence type="ECO:0000256" key="13">
    <source>
        <dbReference type="ARBA" id="ARBA00034105"/>
    </source>
</evidence>
<evidence type="ECO:0000313" key="19">
    <source>
        <dbReference type="Proteomes" id="UP000540762"/>
    </source>
</evidence>
<evidence type="ECO:0000256" key="14">
    <source>
        <dbReference type="ARBA" id="ARBA00037798"/>
    </source>
</evidence>
<proteinExistence type="inferred from homology"/>
<keyword evidence="6" id="KW-0967">Endosome</keyword>
<name>A0A7K7MQF2_9PASS</name>
<dbReference type="Proteomes" id="UP000540762">
    <property type="component" value="Unassembled WGS sequence"/>
</dbReference>
<dbReference type="GO" id="GO:2000300">
    <property type="term" value="P:regulation of synaptic vesicle exocytosis"/>
    <property type="evidence" value="ECO:0007669"/>
    <property type="project" value="TreeGrafter"/>
</dbReference>
<dbReference type="GO" id="GO:0031083">
    <property type="term" value="C:BLOC-1 complex"/>
    <property type="evidence" value="ECO:0007669"/>
    <property type="project" value="TreeGrafter"/>
</dbReference>
<keyword evidence="9 16" id="KW-0175">Coiled coil</keyword>
<dbReference type="GO" id="GO:1904115">
    <property type="term" value="C:axon cytoplasm"/>
    <property type="evidence" value="ECO:0007669"/>
    <property type="project" value="GOC"/>
</dbReference>
<keyword evidence="8" id="KW-0770">Synapse</keyword>
<dbReference type="PANTHER" id="PTHR16294">
    <property type="entry name" value="DYSTROBREVIN BINDING PROTEIN 1 DYSBINDIN"/>
    <property type="match status" value="1"/>
</dbReference>
<evidence type="ECO:0000256" key="3">
    <source>
        <dbReference type="ARBA" id="ARBA00004240"/>
    </source>
</evidence>
<dbReference type="GO" id="GO:0014069">
    <property type="term" value="C:postsynaptic density"/>
    <property type="evidence" value="ECO:0007669"/>
    <property type="project" value="UniProtKB-SubCell"/>
</dbReference>
<dbReference type="EMBL" id="VZSR01003809">
    <property type="protein sequence ID" value="NWZ45125.1"/>
    <property type="molecule type" value="Genomic_DNA"/>
</dbReference>
<evidence type="ECO:0000256" key="7">
    <source>
        <dbReference type="ARBA" id="ARBA00022824"/>
    </source>
</evidence>
<keyword evidence="12" id="KW-0968">Cytoplasmic vesicle</keyword>
<evidence type="ECO:0000256" key="17">
    <source>
        <dbReference type="SAM" id="MobiDB-lite"/>
    </source>
</evidence>
<evidence type="ECO:0000256" key="11">
    <source>
        <dbReference type="ARBA" id="ARBA00023242"/>
    </source>
</evidence>
<dbReference type="GO" id="GO:0031175">
    <property type="term" value="P:neuron projection development"/>
    <property type="evidence" value="ECO:0007669"/>
    <property type="project" value="TreeGrafter"/>
</dbReference>
<keyword evidence="10" id="KW-0472">Membrane</keyword>
<evidence type="ECO:0000256" key="9">
    <source>
        <dbReference type="ARBA" id="ARBA00023054"/>
    </source>
</evidence>
<feature type="coiled-coil region" evidence="16">
    <location>
        <begin position="61"/>
        <end position="95"/>
    </location>
</feature>
<gene>
    <name evidence="18" type="primary">Dtnbp1_1</name>
    <name evidence="18" type="ORF">BRAATR_R12085</name>
</gene>
<comment type="similarity">
    <text evidence="4">Belongs to the dysbindin family.</text>
</comment>
<evidence type="ECO:0000256" key="6">
    <source>
        <dbReference type="ARBA" id="ARBA00022753"/>
    </source>
</evidence>
<sequence length="308" mass="34688">LLFRYEDAWAALHKGAKDCAKAGELVDSEVVMLSAHWEKKRNSLVELQDQLQQIPGFLADLECLTASLVQLEANFEEMENHLLCLEELCEQCELERYKCVQTLQLENYKKTKSGGIHLQYLICLFFLCSAELDAEHAQKVLDMEHTQQMKLKERQKFFEEAFQQDMEQYLSTGYLQIAERRGNMSSMEVNVDMLEQMDLMDMSDQEALDVFLNSGSEDNNVLSPMLGPDSNTYVSEISLQVPSQSELRQKLCSLSSTCTDSASQDASEGESPVVQSDEEEVQVDTALAAVTERKGASDGSDESDSQTI</sequence>
<protein>
    <submittedName>
        <fullName evidence="18">DTBP1 protein</fullName>
    </submittedName>
</protein>
<dbReference type="GO" id="GO:0005634">
    <property type="term" value="C:nucleus"/>
    <property type="evidence" value="ECO:0007669"/>
    <property type="project" value="UniProtKB-SubCell"/>
</dbReference>
<evidence type="ECO:0000256" key="2">
    <source>
        <dbReference type="ARBA" id="ARBA00004125"/>
    </source>
</evidence>
<feature type="region of interest" description="Disordered" evidence="17">
    <location>
        <begin position="259"/>
        <end position="282"/>
    </location>
</feature>
<dbReference type="Pfam" id="PF04440">
    <property type="entry name" value="Dysbindin"/>
    <property type="match status" value="1"/>
</dbReference>
<dbReference type="PANTHER" id="PTHR16294:SF5">
    <property type="entry name" value="DYSBINDIN"/>
    <property type="match status" value="1"/>
</dbReference>
<comment type="caution">
    <text evidence="18">The sequence shown here is derived from an EMBL/GenBank/DDBJ whole genome shotgun (WGS) entry which is preliminary data.</text>
</comment>
<dbReference type="GO" id="GO:0060155">
    <property type="term" value="P:platelet dense granule organization"/>
    <property type="evidence" value="ECO:0007669"/>
    <property type="project" value="TreeGrafter"/>
</dbReference>